<sequence>MGKSAAYLVQVGGIVSLLMWYVSPAALSSYFRREGRRSFLLTVGVMFTVALSMVVTLALTGQIEFSYVFVFVFTIFIYFYSISNYKKRFIRPRFAFWGLVMIGLIEAAVAVAQQQGSFPIALPGATYGFDNLRVPSLTGSYLHYPLFVGIVASLCGADYLMRKKVSSGIACAVLTVCIFSSLSRSGMLIILATFALAFLREPIRFLSKNAKLIIAGLVACMAIMVLGGARGGASDSVMNVGTERMIGATSLESDGNDGRTEAWDKAAALVLPVNVVAGSYFGLVTNSASDSVKNQFGIVESSLLQQVLNVGLIGTIFYYGLLISVTRLMCHGSALRLCVWAALFQSLFYQSIEVIPFVFLLMTLPVFDMSEESVQTQG</sequence>
<accession>A0ACC7NF09</accession>
<name>A0ACC7NF09_9BURK</name>
<dbReference type="EMBL" id="JAQQDW010000039">
    <property type="protein sequence ID" value="MFM0105679.1"/>
    <property type="molecule type" value="Genomic_DNA"/>
</dbReference>
<evidence type="ECO:0000313" key="1">
    <source>
        <dbReference type="EMBL" id="MFM0105679.1"/>
    </source>
</evidence>
<evidence type="ECO:0000313" key="2">
    <source>
        <dbReference type="Proteomes" id="UP001629235"/>
    </source>
</evidence>
<organism evidence="1 2">
    <name type="scientific">Paraburkholderia rhynchosiae</name>
    <dbReference type="NCBI Taxonomy" id="487049"/>
    <lineage>
        <taxon>Bacteria</taxon>
        <taxon>Pseudomonadati</taxon>
        <taxon>Pseudomonadota</taxon>
        <taxon>Betaproteobacteria</taxon>
        <taxon>Burkholderiales</taxon>
        <taxon>Burkholderiaceae</taxon>
        <taxon>Paraburkholderia</taxon>
    </lineage>
</organism>
<protein>
    <submittedName>
        <fullName evidence="1">Uncharacterized protein</fullName>
    </submittedName>
</protein>
<gene>
    <name evidence="1" type="ORF">PQR01_19870</name>
</gene>
<reference evidence="1 2" key="1">
    <citation type="journal article" date="2024" name="Chem. Sci.">
        <title>Discovery of megapolipeptins by genome mining of a Burkholderiales bacteria collection.</title>
        <authorList>
            <person name="Paulo B.S."/>
            <person name="Recchia M.J.J."/>
            <person name="Lee S."/>
            <person name="Fergusson C.H."/>
            <person name="Romanowski S.B."/>
            <person name="Hernandez A."/>
            <person name="Krull N."/>
            <person name="Liu D.Y."/>
            <person name="Cavanagh H."/>
            <person name="Bos A."/>
            <person name="Gray C.A."/>
            <person name="Murphy B.T."/>
            <person name="Linington R.G."/>
            <person name="Eustaquio A.S."/>
        </authorList>
    </citation>
    <scope>NUCLEOTIDE SEQUENCE [LARGE SCALE GENOMIC DNA]</scope>
    <source>
        <strain evidence="1 2">RL18-126-BIB-B</strain>
    </source>
</reference>
<comment type="caution">
    <text evidence="1">The sequence shown here is derived from an EMBL/GenBank/DDBJ whole genome shotgun (WGS) entry which is preliminary data.</text>
</comment>
<proteinExistence type="predicted"/>
<dbReference type="Proteomes" id="UP001629235">
    <property type="component" value="Unassembled WGS sequence"/>
</dbReference>
<keyword evidence="2" id="KW-1185">Reference proteome</keyword>